<dbReference type="InterPro" id="IPR029063">
    <property type="entry name" value="SAM-dependent_MTases_sf"/>
</dbReference>
<reference evidence="1 2" key="1">
    <citation type="journal article" date="2020" name="ISME J.">
        <title>Uncovering the hidden diversity of litter-decomposition mechanisms in mushroom-forming fungi.</title>
        <authorList>
            <person name="Floudas D."/>
            <person name="Bentzer J."/>
            <person name="Ahren D."/>
            <person name="Johansson T."/>
            <person name="Persson P."/>
            <person name="Tunlid A."/>
        </authorList>
    </citation>
    <scope>NUCLEOTIDE SEQUENCE [LARGE SCALE GENOMIC DNA]</scope>
    <source>
        <strain evidence="1 2">CBS 146.42</strain>
    </source>
</reference>
<name>A0A8H5D468_9AGAR</name>
<dbReference type="EMBL" id="JAACJO010000010">
    <property type="protein sequence ID" value="KAF5353327.1"/>
    <property type="molecule type" value="Genomic_DNA"/>
</dbReference>
<evidence type="ECO:0000313" key="1">
    <source>
        <dbReference type="EMBL" id="KAF5353327.1"/>
    </source>
</evidence>
<protein>
    <recommendedName>
        <fullName evidence="3">S-adenosyl-L-methionine-dependent methyltransferase</fullName>
    </recommendedName>
</protein>
<comment type="caution">
    <text evidence="1">The sequence shown here is derived from an EMBL/GenBank/DDBJ whole genome shotgun (WGS) entry which is preliminary data.</text>
</comment>
<dbReference type="SUPFAM" id="SSF53335">
    <property type="entry name" value="S-adenosyl-L-methionine-dependent methyltransferases"/>
    <property type="match status" value="1"/>
</dbReference>
<dbReference type="AlphaFoldDB" id="A0A8H5D468"/>
<evidence type="ECO:0000313" key="2">
    <source>
        <dbReference type="Proteomes" id="UP000559027"/>
    </source>
</evidence>
<proteinExistence type="predicted"/>
<sequence length="301" mass="34272">MKSDAEEELYTLPKGGHDEYERLETQHELWLTLVNGLYPQEIKSEVESKMRRPADPAILDVGWGRSIQMAHLFPNATVVGLDMTPLGRRDLPSNFSFTPYNFANGLPSEYRSRFDIIHCRTVTQHVPNPQGLVNSMAEALKPGGLLFLADIETVVYDKNQKPLKPVAYNPSWSIEENMNNQDGRSWHSGWFKALGGIILSPSYQPPSTHVQRSEALTTVIAMELWLPYGLLMEDDGERTKRLGELAVEDFGQIYCSTRDVFAKTMNQVPKQFMDVLIERGLNEMVTHKHYNRVWYVVGTKA</sequence>
<organism evidence="1 2">
    <name type="scientific">Leucocoprinus leucothites</name>
    <dbReference type="NCBI Taxonomy" id="201217"/>
    <lineage>
        <taxon>Eukaryota</taxon>
        <taxon>Fungi</taxon>
        <taxon>Dikarya</taxon>
        <taxon>Basidiomycota</taxon>
        <taxon>Agaricomycotina</taxon>
        <taxon>Agaricomycetes</taxon>
        <taxon>Agaricomycetidae</taxon>
        <taxon>Agaricales</taxon>
        <taxon>Agaricineae</taxon>
        <taxon>Agaricaceae</taxon>
        <taxon>Leucocoprinus</taxon>
    </lineage>
</organism>
<dbReference type="Gene3D" id="3.40.50.150">
    <property type="entry name" value="Vaccinia Virus protein VP39"/>
    <property type="match status" value="1"/>
</dbReference>
<evidence type="ECO:0008006" key="3">
    <source>
        <dbReference type="Google" id="ProtNLM"/>
    </source>
</evidence>
<keyword evidence="2" id="KW-1185">Reference proteome</keyword>
<dbReference type="Proteomes" id="UP000559027">
    <property type="component" value="Unassembled WGS sequence"/>
</dbReference>
<gene>
    <name evidence="1" type="ORF">D9756_007827</name>
</gene>
<dbReference type="Pfam" id="PF13489">
    <property type="entry name" value="Methyltransf_23"/>
    <property type="match status" value="1"/>
</dbReference>
<dbReference type="CDD" id="cd02440">
    <property type="entry name" value="AdoMet_MTases"/>
    <property type="match status" value="1"/>
</dbReference>
<accession>A0A8H5D468</accession>
<dbReference type="OrthoDB" id="2013972at2759"/>